<feature type="domain" description="DUF6593" evidence="1">
    <location>
        <begin position="11"/>
        <end position="170"/>
    </location>
</feature>
<name>A0ABR1ITV0_9AGAR</name>
<evidence type="ECO:0000259" key="1">
    <source>
        <dbReference type="Pfam" id="PF20236"/>
    </source>
</evidence>
<comment type="caution">
    <text evidence="2">The sequence shown here is derived from an EMBL/GenBank/DDBJ whole genome shotgun (WGS) entry which is preliminary data.</text>
</comment>
<protein>
    <recommendedName>
        <fullName evidence="1">DUF6593 domain-containing protein</fullName>
    </recommendedName>
</protein>
<evidence type="ECO:0000313" key="2">
    <source>
        <dbReference type="EMBL" id="KAK7440796.1"/>
    </source>
</evidence>
<dbReference type="InterPro" id="IPR046528">
    <property type="entry name" value="DUF6593"/>
</dbReference>
<reference evidence="2 3" key="1">
    <citation type="submission" date="2024-01" db="EMBL/GenBank/DDBJ databases">
        <title>A draft genome for the cacao thread blight pathogen Marasmiellus scandens.</title>
        <authorList>
            <person name="Baruah I.K."/>
            <person name="Leung J."/>
            <person name="Bukari Y."/>
            <person name="Amoako-Attah I."/>
            <person name="Meinhardt L.W."/>
            <person name="Bailey B.A."/>
            <person name="Cohen S.P."/>
        </authorList>
    </citation>
    <scope>NUCLEOTIDE SEQUENCE [LARGE SCALE GENOMIC DNA]</scope>
    <source>
        <strain evidence="2 3">GH-19</strain>
    </source>
</reference>
<dbReference type="Proteomes" id="UP001498398">
    <property type="component" value="Unassembled WGS sequence"/>
</dbReference>
<accession>A0ABR1ITV0</accession>
<organism evidence="2 3">
    <name type="scientific">Marasmiellus scandens</name>
    <dbReference type="NCBI Taxonomy" id="2682957"/>
    <lineage>
        <taxon>Eukaryota</taxon>
        <taxon>Fungi</taxon>
        <taxon>Dikarya</taxon>
        <taxon>Basidiomycota</taxon>
        <taxon>Agaricomycotina</taxon>
        <taxon>Agaricomycetes</taxon>
        <taxon>Agaricomycetidae</taxon>
        <taxon>Agaricales</taxon>
        <taxon>Marasmiineae</taxon>
        <taxon>Omphalotaceae</taxon>
        <taxon>Marasmiellus</taxon>
    </lineage>
</organism>
<gene>
    <name evidence="2" type="ORF">VKT23_016874</name>
</gene>
<dbReference type="EMBL" id="JBANRG010000066">
    <property type="protein sequence ID" value="KAK7440796.1"/>
    <property type="molecule type" value="Genomic_DNA"/>
</dbReference>
<sequence>MEAFTFSPPEPLNCTIIDSSGRSLYTIRPPNNLMGVPNLSSRVVNKISESNVEECIAEVSHHTLFKNSFKFMGEDIKGLKWQDGRRTMQFVAPWDSKTYSWSISDDGKEFKLRENSESSVLAPQEIAIFQQGKRTELSDSLKPTLFILPERRVLDGVIATFVYFSKMLREQAKKSPVKIGERIVKGFTLPGAQYTAAGLSDSSMAEYSMPETKK</sequence>
<dbReference type="Pfam" id="PF20236">
    <property type="entry name" value="DUF6593"/>
    <property type="match status" value="1"/>
</dbReference>
<keyword evidence="3" id="KW-1185">Reference proteome</keyword>
<proteinExistence type="predicted"/>
<evidence type="ECO:0000313" key="3">
    <source>
        <dbReference type="Proteomes" id="UP001498398"/>
    </source>
</evidence>